<dbReference type="GO" id="GO:0016740">
    <property type="term" value="F:transferase activity"/>
    <property type="evidence" value="ECO:0007669"/>
    <property type="project" value="UniProtKB-KW"/>
</dbReference>
<organism evidence="2">
    <name type="scientific">invertebrate metagenome</name>
    <dbReference type="NCBI Taxonomy" id="1711999"/>
    <lineage>
        <taxon>unclassified sequences</taxon>
        <taxon>metagenomes</taxon>
        <taxon>organismal metagenomes</taxon>
    </lineage>
</organism>
<gene>
    <name evidence="2" type="primary">tusA_1</name>
    <name evidence="2" type="ORF">CI610_00416</name>
</gene>
<evidence type="ECO:0000259" key="1">
    <source>
        <dbReference type="PROSITE" id="PS01148"/>
    </source>
</evidence>
<dbReference type="InterPro" id="IPR001455">
    <property type="entry name" value="TusA-like"/>
</dbReference>
<dbReference type="PANTHER" id="PTHR33279">
    <property type="entry name" value="SULFUR CARRIER PROTEIN YEDF-RELATED"/>
    <property type="match status" value="1"/>
</dbReference>
<dbReference type="NCBIfam" id="NF001423">
    <property type="entry name" value="PRK00299.1"/>
    <property type="match status" value="1"/>
</dbReference>
<reference evidence="2" key="1">
    <citation type="journal article" date="2017" name="Appl. Environ. Microbiol.">
        <title>Molecular characterization of an Endozoicomonas-like organism causing infection in king scallop Pecten maximus L.</title>
        <authorList>
            <person name="Cano I."/>
            <person name="van Aerle R."/>
            <person name="Ross S."/>
            <person name="Verner-Jeffreys D.W."/>
            <person name="Paley R.K."/>
            <person name="Rimmer G."/>
            <person name="Ryder D."/>
            <person name="Hooper P."/>
            <person name="Stone D."/>
            <person name="Feist S.W."/>
        </authorList>
    </citation>
    <scope>NUCLEOTIDE SEQUENCE</scope>
</reference>
<dbReference type="SUPFAM" id="SSF64307">
    <property type="entry name" value="SirA-like"/>
    <property type="match status" value="1"/>
</dbReference>
<dbReference type="PANTHER" id="PTHR33279:SF2">
    <property type="entry name" value="SULFUR CARRIER PROTEIN TUSA"/>
    <property type="match status" value="1"/>
</dbReference>
<dbReference type="PROSITE" id="PS01148">
    <property type="entry name" value="UPF0033"/>
    <property type="match status" value="1"/>
</dbReference>
<dbReference type="EC" id="2.8.1.-" evidence="2"/>
<feature type="domain" description="UPF0033" evidence="1">
    <location>
        <begin position="17"/>
        <end position="41"/>
    </location>
</feature>
<evidence type="ECO:0000313" key="2">
    <source>
        <dbReference type="EMBL" id="PJE80594.1"/>
    </source>
</evidence>
<name>A0A2H9TBL9_9ZZZZ</name>
<comment type="caution">
    <text evidence="2">The sequence shown here is derived from an EMBL/GenBank/DDBJ whole genome shotgun (WGS) entry which is preliminary data.</text>
</comment>
<protein>
    <submittedName>
        <fullName evidence="2">Sulfurtransferase TusA</fullName>
        <ecNumber evidence="2">2.8.1.-</ecNumber>
    </submittedName>
</protein>
<accession>A0A2H9TBL9</accession>
<proteinExistence type="predicted"/>
<dbReference type="Pfam" id="PF01206">
    <property type="entry name" value="TusA"/>
    <property type="match status" value="1"/>
</dbReference>
<dbReference type="AlphaFoldDB" id="A0A2H9TBL9"/>
<dbReference type="EMBL" id="NSIT01000012">
    <property type="protein sequence ID" value="PJE80594.1"/>
    <property type="molecule type" value="Genomic_DNA"/>
</dbReference>
<dbReference type="InterPro" id="IPR036868">
    <property type="entry name" value="TusA-like_sf"/>
</dbReference>
<keyword evidence="2" id="KW-0808">Transferase</keyword>
<dbReference type="Gene3D" id="3.30.110.40">
    <property type="entry name" value="TusA-like domain"/>
    <property type="match status" value="1"/>
</dbReference>
<sequence>MEQSKRIEDWAEFDHELDTCGLVCPEPVMLLHNKIRDIHPGQTLRILATDPSTQWDIPNFCRFLDHELLTSNERSEGETSQYCYIIRKAKAGS</sequence>